<sequence>MITERDKKLGKKIKKLRKLAKFTQEELAEKMKVSPKYIQFIENGSRKPSLKTVYKIAKVLGVKVQELFPF</sequence>
<dbReference type="Gene3D" id="1.10.260.40">
    <property type="entry name" value="lambda repressor-like DNA-binding domains"/>
    <property type="match status" value="1"/>
</dbReference>
<dbReference type="EMBL" id="LBUZ01000055">
    <property type="protein sequence ID" value="KKQ73707.1"/>
    <property type="molecule type" value="Genomic_DNA"/>
</dbReference>
<dbReference type="SUPFAM" id="SSF47413">
    <property type="entry name" value="lambda repressor-like DNA-binding domains"/>
    <property type="match status" value="1"/>
</dbReference>
<evidence type="ECO:0000259" key="2">
    <source>
        <dbReference type="PROSITE" id="PS50943"/>
    </source>
</evidence>
<dbReference type="CDD" id="cd00093">
    <property type="entry name" value="HTH_XRE"/>
    <property type="match status" value="1"/>
</dbReference>
<dbReference type="GO" id="GO:0005829">
    <property type="term" value="C:cytosol"/>
    <property type="evidence" value="ECO:0007669"/>
    <property type="project" value="TreeGrafter"/>
</dbReference>
<organism evidence="3 4">
    <name type="scientific">Candidatus Woesebacteria bacterium GW2011_GWB1_38_5b</name>
    <dbReference type="NCBI Taxonomy" id="1618569"/>
    <lineage>
        <taxon>Bacteria</taxon>
        <taxon>Candidatus Woeseibacteriota</taxon>
    </lineage>
</organism>
<accession>A0A0G0K4J7</accession>
<protein>
    <submittedName>
        <fullName evidence="3">Transcriptional regulator, XRE family</fullName>
    </submittedName>
</protein>
<evidence type="ECO:0000313" key="4">
    <source>
        <dbReference type="Proteomes" id="UP000034181"/>
    </source>
</evidence>
<dbReference type="PROSITE" id="PS50943">
    <property type="entry name" value="HTH_CROC1"/>
    <property type="match status" value="1"/>
</dbReference>
<keyword evidence="1" id="KW-0238">DNA-binding</keyword>
<reference evidence="3 4" key="1">
    <citation type="journal article" date="2015" name="Nature">
        <title>rRNA introns, odd ribosomes, and small enigmatic genomes across a large radiation of phyla.</title>
        <authorList>
            <person name="Brown C.T."/>
            <person name="Hug L.A."/>
            <person name="Thomas B.C."/>
            <person name="Sharon I."/>
            <person name="Castelle C.J."/>
            <person name="Singh A."/>
            <person name="Wilkins M.J."/>
            <person name="Williams K.H."/>
            <person name="Banfield J.F."/>
        </authorList>
    </citation>
    <scope>NUCLEOTIDE SEQUENCE [LARGE SCALE GENOMIC DNA]</scope>
</reference>
<dbReference type="GO" id="GO:0003677">
    <property type="term" value="F:DNA binding"/>
    <property type="evidence" value="ECO:0007669"/>
    <property type="project" value="UniProtKB-KW"/>
</dbReference>
<dbReference type="Pfam" id="PF01381">
    <property type="entry name" value="HTH_3"/>
    <property type="match status" value="1"/>
</dbReference>
<dbReference type="AlphaFoldDB" id="A0A0G0K4J7"/>
<dbReference type="PANTHER" id="PTHR46797:SF1">
    <property type="entry name" value="METHYLPHOSPHONATE SYNTHASE"/>
    <property type="match status" value="1"/>
</dbReference>
<proteinExistence type="predicted"/>
<comment type="caution">
    <text evidence="3">The sequence shown here is derived from an EMBL/GenBank/DDBJ whole genome shotgun (WGS) entry which is preliminary data.</text>
</comment>
<evidence type="ECO:0000256" key="1">
    <source>
        <dbReference type="ARBA" id="ARBA00023125"/>
    </source>
</evidence>
<dbReference type="InterPro" id="IPR001387">
    <property type="entry name" value="Cro/C1-type_HTH"/>
</dbReference>
<gene>
    <name evidence="3" type="ORF">US96_C0055G0006</name>
</gene>
<dbReference type="InterPro" id="IPR050807">
    <property type="entry name" value="TransReg_Diox_bact_type"/>
</dbReference>
<dbReference type="PANTHER" id="PTHR46797">
    <property type="entry name" value="HTH-TYPE TRANSCRIPTIONAL REGULATOR"/>
    <property type="match status" value="1"/>
</dbReference>
<dbReference type="SMART" id="SM00530">
    <property type="entry name" value="HTH_XRE"/>
    <property type="match status" value="1"/>
</dbReference>
<dbReference type="GO" id="GO:0003700">
    <property type="term" value="F:DNA-binding transcription factor activity"/>
    <property type="evidence" value="ECO:0007669"/>
    <property type="project" value="TreeGrafter"/>
</dbReference>
<evidence type="ECO:0000313" key="3">
    <source>
        <dbReference type="EMBL" id="KKQ73707.1"/>
    </source>
</evidence>
<name>A0A0G0K4J7_9BACT</name>
<dbReference type="Proteomes" id="UP000034181">
    <property type="component" value="Unassembled WGS sequence"/>
</dbReference>
<feature type="domain" description="HTH cro/C1-type" evidence="2">
    <location>
        <begin position="13"/>
        <end position="67"/>
    </location>
</feature>
<dbReference type="InterPro" id="IPR010982">
    <property type="entry name" value="Lambda_DNA-bd_dom_sf"/>
</dbReference>